<comment type="caution">
    <text evidence="1">The sequence shown here is derived from an EMBL/GenBank/DDBJ whole genome shotgun (WGS) entry which is preliminary data.</text>
</comment>
<organism evidence="1 2">
    <name type="scientific">Eumeta variegata</name>
    <name type="common">Bagworm moth</name>
    <name type="synonym">Eumeta japonica</name>
    <dbReference type="NCBI Taxonomy" id="151549"/>
    <lineage>
        <taxon>Eukaryota</taxon>
        <taxon>Metazoa</taxon>
        <taxon>Ecdysozoa</taxon>
        <taxon>Arthropoda</taxon>
        <taxon>Hexapoda</taxon>
        <taxon>Insecta</taxon>
        <taxon>Pterygota</taxon>
        <taxon>Neoptera</taxon>
        <taxon>Endopterygota</taxon>
        <taxon>Lepidoptera</taxon>
        <taxon>Glossata</taxon>
        <taxon>Ditrysia</taxon>
        <taxon>Tineoidea</taxon>
        <taxon>Psychidae</taxon>
        <taxon>Oiketicinae</taxon>
        <taxon>Eumeta</taxon>
    </lineage>
</organism>
<name>A0A4C1UZE3_EUMVA</name>
<reference evidence="1 2" key="1">
    <citation type="journal article" date="2019" name="Commun. Biol.">
        <title>The bagworm genome reveals a unique fibroin gene that provides high tensile strength.</title>
        <authorList>
            <person name="Kono N."/>
            <person name="Nakamura H."/>
            <person name="Ohtoshi R."/>
            <person name="Tomita M."/>
            <person name="Numata K."/>
            <person name="Arakawa K."/>
        </authorList>
    </citation>
    <scope>NUCLEOTIDE SEQUENCE [LARGE SCALE GENOMIC DNA]</scope>
</reference>
<protein>
    <submittedName>
        <fullName evidence="1">Uncharacterized protein</fullName>
    </submittedName>
</protein>
<gene>
    <name evidence="1" type="ORF">EVAR_16622_1</name>
</gene>
<dbReference type="AlphaFoldDB" id="A0A4C1UZE3"/>
<dbReference type="Proteomes" id="UP000299102">
    <property type="component" value="Unassembled WGS sequence"/>
</dbReference>
<proteinExistence type="predicted"/>
<accession>A0A4C1UZE3</accession>
<keyword evidence="2" id="KW-1185">Reference proteome</keyword>
<evidence type="ECO:0000313" key="2">
    <source>
        <dbReference type="Proteomes" id="UP000299102"/>
    </source>
</evidence>
<sequence>MTNQLRNAFDTLRPRRLREELVYPNVEDAFSKRRWACVRFQTTPGVPEERRGTRGITDRFRSHRPRLFIRKSLEVDPSLPYISLINPPAGAGMSAPAGRLCYIYAFTPGGPRPRAGAAPRPAPPPP</sequence>
<evidence type="ECO:0000313" key="1">
    <source>
        <dbReference type="EMBL" id="GBP31848.1"/>
    </source>
</evidence>
<dbReference type="EMBL" id="BGZK01000252">
    <property type="protein sequence ID" value="GBP31848.1"/>
    <property type="molecule type" value="Genomic_DNA"/>
</dbReference>